<evidence type="ECO:0000313" key="5">
    <source>
        <dbReference type="EMBL" id="NHQ74905.1"/>
    </source>
</evidence>
<evidence type="ECO:0000259" key="3">
    <source>
        <dbReference type="Pfam" id="PF00501"/>
    </source>
</evidence>
<dbReference type="PANTHER" id="PTHR43201">
    <property type="entry name" value="ACYL-COA SYNTHETASE"/>
    <property type="match status" value="1"/>
</dbReference>
<evidence type="ECO:0000256" key="2">
    <source>
        <dbReference type="ARBA" id="ARBA00022598"/>
    </source>
</evidence>
<dbReference type="EMBL" id="JAAORB010000020">
    <property type="protein sequence ID" value="NHQ74905.1"/>
    <property type="molecule type" value="Genomic_DNA"/>
</dbReference>
<feature type="domain" description="AMP-binding enzyme C-terminal" evidence="4">
    <location>
        <begin position="440"/>
        <end position="511"/>
    </location>
</feature>
<dbReference type="Gene3D" id="3.40.50.12780">
    <property type="entry name" value="N-terminal domain of ligase-like"/>
    <property type="match status" value="1"/>
</dbReference>
<keyword evidence="2 5" id="KW-0436">Ligase</keyword>
<dbReference type="GO" id="GO:0031956">
    <property type="term" value="F:medium-chain fatty acid-CoA ligase activity"/>
    <property type="evidence" value="ECO:0007669"/>
    <property type="project" value="TreeGrafter"/>
</dbReference>
<dbReference type="Proteomes" id="UP000639775">
    <property type="component" value="Unassembled WGS sequence"/>
</dbReference>
<dbReference type="InterPro" id="IPR000873">
    <property type="entry name" value="AMP-dep_synth/lig_dom"/>
</dbReference>
<reference evidence="5" key="1">
    <citation type="submission" date="2020-03" db="EMBL/GenBank/DDBJ databases">
        <title>Roseovarius gahaiensis sp. nov., isolated from Gahai Saline Lake, China.</title>
        <authorList>
            <person name="Sun X."/>
        </authorList>
    </citation>
    <scope>NUCLEOTIDE SEQUENCE</scope>
    <source>
        <strain evidence="5">GH877</strain>
    </source>
</reference>
<dbReference type="InterPro" id="IPR020845">
    <property type="entry name" value="AMP-binding_CS"/>
</dbReference>
<comment type="caution">
    <text evidence="5">The sequence shown here is derived from an EMBL/GenBank/DDBJ whole genome shotgun (WGS) entry which is preliminary data.</text>
</comment>
<evidence type="ECO:0000313" key="6">
    <source>
        <dbReference type="Proteomes" id="UP000639775"/>
    </source>
</evidence>
<name>A0A967BE94_9RHOB</name>
<dbReference type="InterPro" id="IPR042099">
    <property type="entry name" value="ANL_N_sf"/>
</dbReference>
<protein>
    <submittedName>
        <fullName evidence="5">Acyl--CoA ligase</fullName>
    </submittedName>
</protein>
<keyword evidence="6" id="KW-1185">Reference proteome</keyword>
<dbReference type="InterPro" id="IPR045851">
    <property type="entry name" value="AMP-bd_C_sf"/>
</dbReference>
<proteinExistence type="inferred from homology"/>
<dbReference type="GO" id="GO:0006631">
    <property type="term" value="P:fatty acid metabolic process"/>
    <property type="evidence" value="ECO:0007669"/>
    <property type="project" value="TreeGrafter"/>
</dbReference>
<gene>
    <name evidence="5" type="ORF">HAT86_10575</name>
</gene>
<dbReference type="PROSITE" id="PS00455">
    <property type="entry name" value="AMP_BINDING"/>
    <property type="match status" value="1"/>
</dbReference>
<dbReference type="AlphaFoldDB" id="A0A967BE94"/>
<comment type="similarity">
    <text evidence="1">Belongs to the ATP-dependent AMP-binding enzyme family.</text>
</comment>
<dbReference type="Pfam" id="PF13193">
    <property type="entry name" value="AMP-binding_C"/>
    <property type="match status" value="1"/>
</dbReference>
<evidence type="ECO:0000256" key="1">
    <source>
        <dbReference type="ARBA" id="ARBA00006432"/>
    </source>
</evidence>
<evidence type="ECO:0000259" key="4">
    <source>
        <dbReference type="Pfam" id="PF13193"/>
    </source>
</evidence>
<dbReference type="SUPFAM" id="SSF56801">
    <property type="entry name" value="Acetyl-CoA synthetase-like"/>
    <property type="match status" value="1"/>
</dbReference>
<dbReference type="InterPro" id="IPR025110">
    <property type="entry name" value="AMP-bd_C"/>
</dbReference>
<dbReference type="Pfam" id="PF00501">
    <property type="entry name" value="AMP-binding"/>
    <property type="match status" value="1"/>
</dbReference>
<dbReference type="RefSeq" id="WP_167197042.1">
    <property type="nucleotide sequence ID" value="NZ_JAAORB010000020.1"/>
</dbReference>
<sequence>MKPFLTLHDPGTARGFYKAGLWADDTFYSLLARHAEARPDAMALRDGQCWLDWRTLRARVDALADDLHEQGILAGDRVSLWLSNRAEAVIAFLACARQGIACNPSLHRTYTCDEIIDLLTELQASALITEPGWGADRASCDLDAMLAELPFFKKVYTPDSFPTHITQVDPEVHANPDSIAYLAFTSGTTGKPKCVMHSSNTLLANARDLVRDWQLGHDQTLLTLSPLSHHIAWVAVAQWLVCGAQLVTDDPPSGISRLDWIIETGATYVLGVPTHAMDILAEQARRDIPQIGQVRIFYMAGSPIPEVVAKSFADQGITPQNIYGMTESSSHQYTHPDDPKDVWVSTCGRGGPAYEVRIWDRDNPDQEVPPGEIGEIGGRGAALMLGYYANQAATENTFNRHGYLMSGDLGSFDTAGNLRIEGRVKDLIIRGGHNIYPSQIEARALTHPGISKAAAFPVPDDRLGEKVCLAIIGNLTGAEVLDHLADEGLSKFDMPEWFIALDDLPLTASGKILKRALTEMVRTGAIKLDPVRYVENKVSAS</sequence>
<dbReference type="PANTHER" id="PTHR43201:SF5">
    <property type="entry name" value="MEDIUM-CHAIN ACYL-COA LIGASE ACSF2, MITOCHONDRIAL"/>
    <property type="match status" value="1"/>
</dbReference>
<accession>A0A967BE94</accession>
<feature type="domain" description="AMP-dependent synthetase/ligase" evidence="3">
    <location>
        <begin position="32"/>
        <end position="388"/>
    </location>
</feature>
<organism evidence="5 6">
    <name type="scientific">Roseovarius gahaiensis</name>
    <dbReference type="NCBI Taxonomy" id="2716691"/>
    <lineage>
        <taxon>Bacteria</taxon>
        <taxon>Pseudomonadati</taxon>
        <taxon>Pseudomonadota</taxon>
        <taxon>Alphaproteobacteria</taxon>
        <taxon>Rhodobacterales</taxon>
        <taxon>Roseobacteraceae</taxon>
        <taxon>Roseovarius</taxon>
    </lineage>
</organism>
<dbReference type="Gene3D" id="3.30.300.30">
    <property type="match status" value="1"/>
</dbReference>